<evidence type="ECO:0000256" key="1">
    <source>
        <dbReference type="ARBA" id="ARBA00011073"/>
    </source>
</evidence>
<gene>
    <name evidence="10" type="ORF">ACFQ4H_19640</name>
</gene>
<reference evidence="11" key="1">
    <citation type="journal article" date="2019" name="Int. J. Syst. Evol. Microbiol.">
        <title>The Global Catalogue of Microorganisms (GCM) 10K type strain sequencing project: providing services to taxonomists for standard genome sequencing and annotation.</title>
        <authorList>
            <consortium name="The Broad Institute Genomics Platform"/>
            <consortium name="The Broad Institute Genome Sequencing Center for Infectious Disease"/>
            <person name="Wu L."/>
            <person name="Ma J."/>
        </authorList>
    </citation>
    <scope>NUCLEOTIDE SEQUENCE [LARGE SCALE GENOMIC DNA]</scope>
    <source>
        <strain evidence="11">JCM 31037</strain>
    </source>
</reference>
<dbReference type="InterPro" id="IPR050131">
    <property type="entry name" value="Peptidase_S8_subtilisin-like"/>
</dbReference>
<keyword evidence="2 5" id="KW-0645">Protease</keyword>
<comment type="caution">
    <text evidence="10">The sequence shown here is derived from an EMBL/GenBank/DDBJ whole genome shotgun (WGS) entry which is preliminary data.</text>
</comment>
<dbReference type="InterPro" id="IPR000209">
    <property type="entry name" value="Peptidase_S8/S53_dom"/>
</dbReference>
<dbReference type="PROSITE" id="PS00137">
    <property type="entry name" value="SUBTILASE_HIS"/>
    <property type="match status" value="1"/>
</dbReference>
<evidence type="ECO:0000313" key="11">
    <source>
        <dbReference type="Proteomes" id="UP001597260"/>
    </source>
</evidence>
<dbReference type="InterPro" id="IPR023827">
    <property type="entry name" value="Peptidase_S8_Asp-AS"/>
</dbReference>
<feature type="compositionally biased region" description="Basic and acidic residues" evidence="7">
    <location>
        <begin position="811"/>
        <end position="821"/>
    </location>
</feature>
<evidence type="ECO:0000256" key="2">
    <source>
        <dbReference type="ARBA" id="ARBA00022670"/>
    </source>
</evidence>
<sequence>MSAVRFPRALLAAATAATLVLTSVQIALAAPAPPPSPATSPATDPNPPDPNEIGTHRVPLLTGDVVTVTTGADGRSTYAVDAADDPVRAVTFTVHGNGDDLYVIPSDAALYVTAGVLERDLFNVRELVRQGITGTAKDVPVIVTFRGDSAARTLTRQADALPASENVRTLTSIGGAALRVSTANAREFWDALTPESDAGSARAALAGGVEKVWLDRRFKVDLAESVPQVGAPTAWAAGVTGTGVKVAVIDTGIDPTHPDLAGSIAGIANFTGEPDGVDRHGHGTHVASTVAGSGAALGGRYRGVAPGARVLSAKALDASGSGQNSWIIAGMEWAAAQGADVVNMSLSSPETTDGTDPMSEAVNTLTATTGTLFVVAAGNNYGDLAIGSPGAATSALTVGAVDNRDALAGFSNRGPRYGDAAVKPEMTAPGAAIVAARAAGTALGPIVDGQYVRIGGTSMATPHVAGAAALLAQANPDWTPAQLKDALVTTTRAGSYAWWQGGTGRLDVPRALNQRVYGPATVNVGRFADAGQTPSVQKVAYRNTGDASVTLDLALDVRAFDGRPVPAGAAVLSATTVEVPARGSAEVTLTVDPRLGPTGGYGGLLLANSADGSVAVRTGVSWYRETATHPVTVRLIGSRGNTPRPETVGAIRIDNPVDNDPMTRPAYYETARNGVVTMRLPVGVYDIQVALNEHEEDIRRVTLMTETEVDVAGPTEVTLDARRGVDIRPPTSSPTDMPSVTFGTLRGLADGSVLPYSVLIGGSRYGGVRHPDQTGTTGLLPVQQPVDVVGVPRGPAGQGRSATPAGLRPPRRLEAPRRQET</sequence>
<comment type="similarity">
    <text evidence="1 5 6">Belongs to the peptidase S8 family.</text>
</comment>
<dbReference type="PROSITE" id="PS00138">
    <property type="entry name" value="SUBTILASE_SER"/>
    <property type="match status" value="1"/>
</dbReference>
<dbReference type="Pfam" id="PF00082">
    <property type="entry name" value="Peptidase_S8"/>
    <property type="match status" value="1"/>
</dbReference>
<dbReference type="InterPro" id="IPR036852">
    <property type="entry name" value="Peptidase_S8/S53_dom_sf"/>
</dbReference>
<evidence type="ECO:0000313" key="10">
    <source>
        <dbReference type="EMBL" id="MFD1323303.1"/>
    </source>
</evidence>
<keyword evidence="11" id="KW-1185">Reference proteome</keyword>
<evidence type="ECO:0000256" key="6">
    <source>
        <dbReference type="RuleBase" id="RU003355"/>
    </source>
</evidence>
<feature type="region of interest" description="Disordered" evidence="7">
    <location>
        <begin position="32"/>
        <end position="57"/>
    </location>
</feature>
<evidence type="ECO:0000256" key="3">
    <source>
        <dbReference type="ARBA" id="ARBA00022801"/>
    </source>
</evidence>
<dbReference type="PANTHER" id="PTHR43806:SF65">
    <property type="entry name" value="SERINE PROTEASE APRX"/>
    <property type="match status" value="1"/>
</dbReference>
<dbReference type="PROSITE" id="PS00136">
    <property type="entry name" value="SUBTILASE_ASP"/>
    <property type="match status" value="1"/>
</dbReference>
<dbReference type="InterPro" id="IPR023828">
    <property type="entry name" value="Peptidase_S8_Ser-AS"/>
</dbReference>
<evidence type="ECO:0000256" key="7">
    <source>
        <dbReference type="SAM" id="MobiDB-lite"/>
    </source>
</evidence>
<evidence type="ECO:0000256" key="8">
    <source>
        <dbReference type="SAM" id="SignalP"/>
    </source>
</evidence>
<dbReference type="PANTHER" id="PTHR43806">
    <property type="entry name" value="PEPTIDASE S8"/>
    <property type="match status" value="1"/>
</dbReference>
<feature type="active site" description="Charge relay system" evidence="5">
    <location>
        <position position="250"/>
    </location>
</feature>
<dbReference type="SUPFAM" id="SSF52743">
    <property type="entry name" value="Subtilisin-like"/>
    <property type="match status" value="1"/>
</dbReference>
<dbReference type="RefSeq" id="WP_377572453.1">
    <property type="nucleotide sequence ID" value="NZ_JBHTMP010000030.1"/>
</dbReference>
<feature type="signal peptide" evidence="8">
    <location>
        <begin position="1"/>
        <end position="29"/>
    </location>
</feature>
<evidence type="ECO:0000256" key="4">
    <source>
        <dbReference type="ARBA" id="ARBA00022825"/>
    </source>
</evidence>
<keyword evidence="4 5" id="KW-0720">Serine protease</keyword>
<accession>A0ABW3YJS8</accession>
<feature type="domain" description="Peptidase S8/S53" evidence="9">
    <location>
        <begin position="241"/>
        <end position="494"/>
    </location>
</feature>
<feature type="region of interest" description="Disordered" evidence="7">
    <location>
        <begin position="774"/>
        <end position="821"/>
    </location>
</feature>
<keyword evidence="3 5" id="KW-0378">Hydrolase</keyword>
<organism evidence="10 11">
    <name type="scientific">Micromonospora sonneratiae</name>
    <dbReference type="NCBI Taxonomy" id="1184706"/>
    <lineage>
        <taxon>Bacteria</taxon>
        <taxon>Bacillati</taxon>
        <taxon>Actinomycetota</taxon>
        <taxon>Actinomycetes</taxon>
        <taxon>Micromonosporales</taxon>
        <taxon>Micromonosporaceae</taxon>
        <taxon>Micromonospora</taxon>
    </lineage>
</organism>
<dbReference type="Gene3D" id="3.40.50.200">
    <property type="entry name" value="Peptidase S8/S53 domain"/>
    <property type="match status" value="1"/>
</dbReference>
<dbReference type="Proteomes" id="UP001597260">
    <property type="component" value="Unassembled WGS sequence"/>
</dbReference>
<protein>
    <submittedName>
        <fullName evidence="10">S8 family serine peptidase</fullName>
    </submittedName>
</protein>
<feature type="chain" id="PRO_5046558334" evidence="8">
    <location>
        <begin position="30"/>
        <end position="821"/>
    </location>
</feature>
<feature type="compositionally biased region" description="Low complexity" evidence="7">
    <location>
        <begin position="778"/>
        <end position="795"/>
    </location>
</feature>
<feature type="active site" description="Charge relay system" evidence="5">
    <location>
        <position position="458"/>
    </location>
</feature>
<dbReference type="PROSITE" id="PS51892">
    <property type="entry name" value="SUBTILASE"/>
    <property type="match status" value="1"/>
</dbReference>
<name>A0ABW3YJS8_9ACTN</name>
<keyword evidence="8" id="KW-0732">Signal</keyword>
<proteinExistence type="inferred from homology"/>
<evidence type="ECO:0000259" key="9">
    <source>
        <dbReference type="Pfam" id="PF00082"/>
    </source>
</evidence>
<dbReference type="PRINTS" id="PR00723">
    <property type="entry name" value="SUBTILISIN"/>
</dbReference>
<feature type="compositionally biased region" description="Pro residues" evidence="7">
    <location>
        <begin position="32"/>
        <end position="50"/>
    </location>
</feature>
<dbReference type="InterPro" id="IPR022398">
    <property type="entry name" value="Peptidase_S8_His-AS"/>
</dbReference>
<evidence type="ECO:0000256" key="5">
    <source>
        <dbReference type="PROSITE-ProRule" id="PRU01240"/>
    </source>
</evidence>
<dbReference type="InterPro" id="IPR015500">
    <property type="entry name" value="Peptidase_S8_subtilisin-rel"/>
</dbReference>
<feature type="active site" description="Charge relay system" evidence="5">
    <location>
        <position position="282"/>
    </location>
</feature>
<dbReference type="EMBL" id="JBHTMP010000030">
    <property type="protein sequence ID" value="MFD1323303.1"/>
    <property type="molecule type" value="Genomic_DNA"/>
</dbReference>